<evidence type="ECO:0000256" key="1">
    <source>
        <dbReference type="ARBA" id="ARBA00001933"/>
    </source>
</evidence>
<dbReference type="RefSeq" id="WP_310223149.1">
    <property type="nucleotide sequence ID" value="NZ_JAVDSB010000001.1"/>
</dbReference>
<dbReference type="PANTHER" id="PTHR48078:SF6">
    <property type="entry name" value="L-THREONINE DEHYDRATASE CATABOLIC TDCB"/>
    <property type="match status" value="1"/>
</dbReference>
<evidence type="ECO:0000256" key="2">
    <source>
        <dbReference type="ARBA" id="ARBA00022898"/>
    </source>
</evidence>
<dbReference type="GO" id="GO:0004795">
    <property type="term" value="F:threonine synthase activity"/>
    <property type="evidence" value="ECO:0007669"/>
    <property type="project" value="UniProtKB-EC"/>
</dbReference>
<feature type="region of interest" description="Disordered" evidence="4">
    <location>
        <begin position="288"/>
        <end position="308"/>
    </location>
</feature>
<name>A0ABU1NQJ1_9BACL</name>
<evidence type="ECO:0000313" key="7">
    <source>
        <dbReference type="Proteomes" id="UP001267290"/>
    </source>
</evidence>
<gene>
    <name evidence="6" type="ORF">J2736_000470</name>
</gene>
<keyword evidence="3 6" id="KW-0456">Lyase</keyword>
<accession>A0ABU1NQJ1</accession>
<organism evidence="6 7">
    <name type="scientific">Paenibacillus qinlingensis</name>
    <dbReference type="NCBI Taxonomy" id="1837343"/>
    <lineage>
        <taxon>Bacteria</taxon>
        <taxon>Bacillati</taxon>
        <taxon>Bacillota</taxon>
        <taxon>Bacilli</taxon>
        <taxon>Bacillales</taxon>
        <taxon>Paenibacillaceae</taxon>
        <taxon>Paenibacillus</taxon>
    </lineage>
</organism>
<reference evidence="6 7" key="1">
    <citation type="submission" date="2023-07" db="EMBL/GenBank/DDBJ databases">
        <title>Sorghum-associated microbial communities from plants grown in Nebraska, USA.</title>
        <authorList>
            <person name="Schachtman D."/>
        </authorList>
    </citation>
    <scope>NUCLEOTIDE SEQUENCE [LARGE SCALE GENOMIC DNA]</scope>
    <source>
        <strain evidence="6 7">CC258</strain>
    </source>
</reference>
<dbReference type="PANTHER" id="PTHR48078">
    <property type="entry name" value="THREONINE DEHYDRATASE, MITOCHONDRIAL-RELATED"/>
    <property type="match status" value="1"/>
</dbReference>
<dbReference type="SUPFAM" id="SSF53686">
    <property type="entry name" value="Tryptophan synthase beta subunit-like PLP-dependent enzymes"/>
    <property type="match status" value="1"/>
</dbReference>
<evidence type="ECO:0000313" key="6">
    <source>
        <dbReference type="EMBL" id="MDR6549287.1"/>
    </source>
</evidence>
<dbReference type="NCBIfam" id="NF006050">
    <property type="entry name" value="PRK08197.1"/>
    <property type="match status" value="1"/>
</dbReference>
<dbReference type="Gene3D" id="3.40.50.1100">
    <property type="match status" value="2"/>
</dbReference>
<comment type="caution">
    <text evidence="6">The sequence shown here is derived from an EMBL/GenBank/DDBJ whole genome shotgun (WGS) entry which is preliminary data.</text>
</comment>
<keyword evidence="2" id="KW-0663">Pyridoxal phosphate</keyword>
<evidence type="ECO:0000259" key="5">
    <source>
        <dbReference type="Pfam" id="PF00291"/>
    </source>
</evidence>
<dbReference type="InterPro" id="IPR036052">
    <property type="entry name" value="TrpB-like_PALP_sf"/>
</dbReference>
<feature type="domain" description="Tryptophan synthase beta chain-like PALP" evidence="5">
    <location>
        <begin position="71"/>
        <end position="384"/>
    </location>
</feature>
<dbReference type="EC" id="4.2.3.1" evidence="6"/>
<dbReference type="Pfam" id="PF00291">
    <property type="entry name" value="PALP"/>
    <property type="match status" value="1"/>
</dbReference>
<keyword evidence="7" id="KW-1185">Reference proteome</keyword>
<protein>
    <submittedName>
        <fullName evidence="6">Threonine synthase</fullName>
        <ecNumber evidence="6">4.2.3.1</ecNumber>
    </submittedName>
</protein>
<dbReference type="EMBL" id="JAVDSB010000001">
    <property type="protein sequence ID" value="MDR6549287.1"/>
    <property type="molecule type" value="Genomic_DNA"/>
</dbReference>
<dbReference type="InterPro" id="IPR001926">
    <property type="entry name" value="TrpB-like_PALP"/>
</dbReference>
<sequence>MKQWELQCSRCSARLPFRYQDMKCACGGTLLVDYDLEHVAKTFTKASLQLRYPSMWRYQELLPLQDKASIISLGEGWTPLLRMPTWESKLSLKRLWIKREEQNPTGSFKSRGFSVAVSLLKEAGATKAAVPSNGNAAGALAAYAGRAGIQAFVFIPMDCPSLIVDECPLYGATTVLVDGFIHDAAAIIESGRKEQGWVNVGTLKEPGRVEGKKTMGLELAEQLGWTFPDVIIYPTGGGSGIIGMWKSFLELKKLGFIEGDMPRFVCVQESGCQPIVDGLGQPMAVTPTHDSDASLAPEPHKIIPNPTGMRVPNPPDLELLLSIVKQSGGTAIAVSKEQIAQATQSLGAEGISSSPEGAATWAAMLVLCDTGWLRSTDSVVLFNTSHAMKYAKLGASAAIPIIKTYEEFMVYRNI</sequence>
<proteinExistence type="predicted"/>
<comment type="cofactor">
    <cofactor evidence="1">
        <name>pyridoxal 5'-phosphate</name>
        <dbReference type="ChEBI" id="CHEBI:597326"/>
    </cofactor>
</comment>
<dbReference type="InterPro" id="IPR050147">
    <property type="entry name" value="Ser/Thr_Dehydratase"/>
</dbReference>
<dbReference type="Proteomes" id="UP001267290">
    <property type="component" value="Unassembled WGS sequence"/>
</dbReference>
<evidence type="ECO:0000256" key="4">
    <source>
        <dbReference type="SAM" id="MobiDB-lite"/>
    </source>
</evidence>
<evidence type="ECO:0000256" key="3">
    <source>
        <dbReference type="ARBA" id="ARBA00023239"/>
    </source>
</evidence>